<evidence type="ECO:0000313" key="8">
    <source>
        <dbReference type="Proteomes" id="UP000235589"/>
    </source>
</evidence>
<evidence type="ECO:0000256" key="1">
    <source>
        <dbReference type="ARBA" id="ARBA00022679"/>
    </source>
</evidence>
<keyword evidence="4" id="KW-0239">DNA-directed DNA polymerase</keyword>
<dbReference type="KEGG" id="mpec:B9O19_02191"/>
<dbReference type="Gene3D" id="1.10.8.60">
    <property type="match status" value="1"/>
</dbReference>
<name>A0A2K9P4Z2_9FIRM</name>
<proteinExistence type="predicted"/>
<evidence type="ECO:0000256" key="2">
    <source>
        <dbReference type="ARBA" id="ARBA00022695"/>
    </source>
</evidence>
<dbReference type="InterPro" id="IPR027417">
    <property type="entry name" value="P-loop_NTPase"/>
</dbReference>
<dbReference type="OrthoDB" id="9775929at2"/>
<dbReference type="GO" id="GO:0009360">
    <property type="term" value="C:DNA polymerase III complex"/>
    <property type="evidence" value="ECO:0007669"/>
    <property type="project" value="InterPro"/>
</dbReference>
<protein>
    <submittedName>
        <fullName evidence="7">DNA polymerase III subunit delta</fullName>
    </submittedName>
</protein>
<reference evidence="7 8" key="1">
    <citation type="submission" date="2017-04" db="EMBL/GenBank/DDBJ databases">
        <title>Monoglobus pectinilyticus 14 draft genome.</title>
        <authorList>
            <person name="Kim C."/>
            <person name="Rosendale D.I."/>
            <person name="Kelly W.J."/>
            <person name="Tannock G.W."/>
            <person name="Patchett M.L."/>
            <person name="Jordens J.Z."/>
        </authorList>
    </citation>
    <scope>NUCLEOTIDE SEQUENCE [LARGE SCALE GENOMIC DNA]</scope>
    <source>
        <strain evidence="7 8">14</strain>
    </source>
</reference>
<evidence type="ECO:0000259" key="6">
    <source>
        <dbReference type="Pfam" id="PF21694"/>
    </source>
</evidence>
<dbReference type="Gene3D" id="1.20.272.10">
    <property type="match status" value="1"/>
</dbReference>
<dbReference type="GO" id="GO:0003887">
    <property type="term" value="F:DNA-directed DNA polymerase activity"/>
    <property type="evidence" value="ECO:0007669"/>
    <property type="project" value="UniProtKB-KW"/>
</dbReference>
<dbReference type="RefSeq" id="WP_102366460.1">
    <property type="nucleotide sequence ID" value="NZ_CP020991.1"/>
</dbReference>
<feature type="domain" description="DNA polymerase III delta subunit-like C-terminal" evidence="6">
    <location>
        <begin position="222"/>
        <end position="335"/>
    </location>
</feature>
<dbReference type="NCBIfam" id="TIGR01128">
    <property type="entry name" value="holA"/>
    <property type="match status" value="1"/>
</dbReference>
<dbReference type="GO" id="GO:0006261">
    <property type="term" value="P:DNA-templated DNA replication"/>
    <property type="evidence" value="ECO:0007669"/>
    <property type="project" value="TreeGrafter"/>
</dbReference>
<evidence type="ECO:0000259" key="5">
    <source>
        <dbReference type="Pfam" id="PF06144"/>
    </source>
</evidence>
<accession>A0A2K9P4Z2</accession>
<organism evidence="7 8">
    <name type="scientific">Monoglobus pectinilyticus</name>
    <dbReference type="NCBI Taxonomy" id="1981510"/>
    <lineage>
        <taxon>Bacteria</taxon>
        <taxon>Bacillati</taxon>
        <taxon>Bacillota</taxon>
        <taxon>Clostridia</taxon>
        <taxon>Monoglobales</taxon>
        <taxon>Monoglobaceae</taxon>
        <taxon>Monoglobus</taxon>
    </lineage>
</organism>
<dbReference type="PANTHER" id="PTHR34388:SF1">
    <property type="entry name" value="DNA POLYMERASE III SUBUNIT DELTA"/>
    <property type="match status" value="1"/>
</dbReference>
<evidence type="ECO:0000313" key="7">
    <source>
        <dbReference type="EMBL" id="AUO20333.1"/>
    </source>
</evidence>
<evidence type="ECO:0000256" key="4">
    <source>
        <dbReference type="ARBA" id="ARBA00022932"/>
    </source>
</evidence>
<keyword evidence="8" id="KW-1185">Reference proteome</keyword>
<dbReference type="PANTHER" id="PTHR34388">
    <property type="entry name" value="DNA POLYMERASE III SUBUNIT DELTA"/>
    <property type="match status" value="1"/>
</dbReference>
<evidence type="ECO:0000256" key="3">
    <source>
        <dbReference type="ARBA" id="ARBA00022705"/>
    </source>
</evidence>
<keyword evidence="1" id="KW-0808">Transferase</keyword>
<dbReference type="InterPro" id="IPR005790">
    <property type="entry name" value="DNA_polIII_delta"/>
</dbReference>
<dbReference type="EMBL" id="CP020991">
    <property type="protein sequence ID" value="AUO20333.1"/>
    <property type="molecule type" value="Genomic_DNA"/>
</dbReference>
<dbReference type="InterPro" id="IPR010372">
    <property type="entry name" value="DNA_pol3_delta_N"/>
</dbReference>
<keyword evidence="2" id="KW-0548">Nucleotidyltransferase</keyword>
<gene>
    <name evidence="7" type="ORF">B9O19_02191</name>
</gene>
<dbReference type="GO" id="GO:0003677">
    <property type="term" value="F:DNA binding"/>
    <property type="evidence" value="ECO:0007669"/>
    <property type="project" value="InterPro"/>
</dbReference>
<dbReference type="Gene3D" id="3.40.50.300">
    <property type="entry name" value="P-loop containing nucleotide triphosphate hydrolases"/>
    <property type="match status" value="1"/>
</dbReference>
<dbReference type="Proteomes" id="UP000235589">
    <property type="component" value="Chromosome"/>
</dbReference>
<dbReference type="Pfam" id="PF06144">
    <property type="entry name" value="DNA_pol3_delta"/>
    <property type="match status" value="1"/>
</dbReference>
<dbReference type="Pfam" id="PF21694">
    <property type="entry name" value="DNA_pol3_delta_C"/>
    <property type="match status" value="1"/>
</dbReference>
<dbReference type="GeneID" id="98063563"/>
<feature type="domain" description="DNA polymerase III delta N-terminal" evidence="5">
    <location>
        <begin position="20"/>
        <end position="130"/>
    </location>
</feature>
<keyword evidence="3" id="KW-0235">DNA replication</keyword>
<dbReference type="SUPFAM" id="SSF52540">
    <property type="entry name" value="P-loop containing nucleoside triphosphate hydrolases"/>
    <property type="match status" value="1"/>
</dbReference>
<dbReference type="AlphaFoldDB" id="A0A2K9P4Z2"/>
<dbReference type="InterPro" id="IPR048466">
    <property type="entry name" value="DNA_pol3_delta-like_C"/>
</dbReference>
<sequence length="340" mass="39252">MTIEELNRAIKSYTIPRVFFFFGEETYLLENKIKSIKDKIVPKDLVSFNFSYLNSDKITPDEIIEAAEIFPQVSDRRLVVVKNSGLFSNLTTGNFKSIKEYILNLPEYVCLIFWEDGFDPKKVKSMKFIEECGGGIVNFEYLPVNKLEVWAEKQLEKANKRIIARDLSYFVRISGQSLTKLSQDIKKLILYLGDERHKVTRDDIDAVVTKSAEVQVYDIFNKNIIGGRGDKAKEQLKHLKTDNVSPTMVMSIILDQLYELLMCKLLKQDGMTAGEMLEYFDRRPPIFAVNKAIDNGMRYSESYLKKMVDKGLKYSIDMKSGRMGQWDAVELFVSELIKKD</sequence>